<dbReference type="RefSeq" id="WP_240455968.1">
    <property type="nucleotide sequence ID" value="NZ_JACIDH010000002.1"/>
</dbReference>
<gene>
    <name evidence="1" type="ORF">GGR48_001158</name>
</gene>
<dbReference type="Proteomes" id="UP000538670">
    <property type="component" value="Unassembled WGS sequence"/>
</dbReference>
<keyword evidence="2" id="KW-1185">Reference proteome</keyword>
<dbReference type="InterPro" id="IPR043856">
    <property type="entry name" value="DUF5818"/>
</dbReference>
<evidence type="ECO:0000313" key="2">
    <source>
        <dbReference type="Proteomes" id="UP000538670"/>
    </source>
</evidence>
<protein>
    <submittedName>
        <fullName evidence="1">Uncharacterized protein</fullName>
    </submittedName>
</protein>
<accession>A0A7W6F2Y0</accession>
<proteinExistence type="predicted"/>
<organism evidence="1 2">
    <name type="scientific">Sphingomonas pseudosanguinis</name>
    <dbReference type="NCBI Taxonomy" id="413712"/>
    <lineage>
        <taxon>Bacteria</taxon>
        <taxon>Pseudomonadati</taxon>
        <taxon>Pseudomonadota</taxon>
        <taxon>Alphaproteobacteria</taxon>
        <taxon>Sphingomonadales</taxon>
        <taxon>Sphingomonadaceae</taxon>
        <taxon>Sphingomonas</taxon>
    </lineage>
</organism>
<dbReference type="EMBL" id="JACIDH010000002">
    <property type="protein sequence ID" value="MBB3878745.1"/>
    <property type="molecule type" value="Genomic_DNA"/>
</dbReference>
<name>A0A7W6F2Y0_9SPHN</name>
<evidence type="ECO:0000313" key="1">
    <source>
        <dbReference type="EMBL" id="MBB3878745.1"/>
    </source>
</evidence>
<reference evidence="1 2" key="1">
    <citation type="submission" date="2020-08" db="EMBL/GenBank/DDBJ databases">
        <title>Genomic Encyclopedia of Type Strains, Phase IV (KMG-IV): sequencing the most valuable type-strain genomes for metagenomic binning, comparative biology and taxonomic classification.</title>
        <authorList>
            <person name="Goeker M."/>
        </authorList>
    </citation>
    <scope>NUCLEOTIDE SEQUENCE [LARGE SCALE GENOMIC DNA]</scope>
    <source>
        <strain evidence="1 2">DSM 19512</strain>
    </source>
</reference>
<comment type="caution">
    <text evidence="1">The sequence shown here is derived from an EMBL/GenBank/DDBJ whole genome shotgun (WGS) entry which is preliminary data.</text>
</comment>
<sequence>MTDCPPEPMTPLTFTGRLIRRDGAFILQRDEGGTVELRLPRVPVDHVGKSVAVTGRMIAPDLFEADGVRGV</sequence>
<dbReference type="AlphaFoldDB" id="A0A7W6F2Y0"/>
<dbReference type="Pfam" id="PF19135">
    <property type="entry name" value="DUF5818"/>
    <property type="match status" value="1"/>
</dbReference>